<gene>
    <name evidence="2" type="ORF">SAMN05421780_101373</name>
</gene>
<dbReference type="Proteomes" id="UP000199514">
    <property type="component" value="Unassembled WGS sequence"/>
</dbReference>
<sequence length="61" mass="7401">MRNEFSNQNKTRKYTADKQKEILLFVVFLSKYFVENPAHAQQQMEHDDTENNYFYGHDELV</sequence>
<evidence type="ECO:0000256" key="1">
    <source>
        <dbReference type="SAM" id="MobiDB-lite"/>
    </source>
</evidence>
<dbReference type="AlphaFoldDB" id="A0A1I1DP24"/>
<keyword evidence="3" id="KW-1185">Reference proteome</keyword>
<feature type="region of interest" description="Disordered" evidence="1">
    <location>
        <begin position="39"/>
        <end position="61"/>
    </location>
</feature>
<dbReference type="RefSeq" id="WP_091506340.1">
    <property type="nucleotide sequence ID" value="NZ_FOLE01000001.1"/>
</dbReference>
<dbReference type="EMBL" id="FOLE01000001">
    <property type="protein sequence ID" value="SFB76715.1"/>
    <property type="molecule type" value="Genomic_DNA"/>
</dbReference>
<protein>
    <submittedName>
        <fullName evidence="2">Uncharacterized protein</fullName>
    </submittedName>
</protein>
<evidence type="ECO:0000313" key="2">
    <source>
        <dbReference type="EMBL" id="SFB76715.1"/>
    </source>
</evidence>
<reference evidence="2 3" key="1">
    <citation type="submission" date="2016-10" db="EMBL/GenBank/DDBJ databases">
        <authorList>
            <person name="de Groot N.N."/>
        </authorList>
    </citation>
    <scope>NUCLEOTIDE SEQUENCE [LARGE SCALE GENOMIC DNA]</scope>
    <source>
        <strain evidence="2 3">DSM 6793</strain>
    </source>
</reference>
<organism evidence="2 3">
    <name type="scientific">Flexibacter flexilis DSM 6793</name>
    <dbReference type="NCBI Taxonomy" id="927664"/>
    <lineage>
        <taxon>Bacteria</taxon>
        <taxon>Pseudomonadati</taxon>
        <taxon>Bacteroidota</taxon>
        <taxon>Cytophagia</taxon>
        <taxon>Cytophagales</taxon>
        <taxon>Flexibacteraceae</taxon>
        <taxon>Flexibacter</taxon>
    </lineage>
</organism>
<name>A0A1I1DP24_9BACT</name>
<evidence type="ECO:0000313" key="3">
    <source>
        <dbReference type="Proteomes" id="UP000199514"/>
    </source>
</evidence>
<proteinExistence type="predicted"/>
<accession>A0A1I1DP24</accession>